<proteinExistence type="predicted"/>
<evidence type="ECO:0000313" key="2">
    <source>
        <dbReference type="EMBL" id="WPC73358.1"/>
    </source>
</evidence>
<organism evidence="2 3">
    <name type="scientific">Vibrio porteresiae DSM 19223</name>
    <dbReference type="NCBI Taxonomy" id="1123496"/>
    <lineage>
        <taxon>Bacteria</taxon>
        <taxon>Pseudomonadati</taxon>
        <taxon>Pseudomonadota</taxon>
        <taxon>Gammaproteobacteria</taxon>
        <taxon>Vibrionales</taxon>
        <taxon>Vibrionaceae</taxon>
        <taxon>Vibrio</taxon>
    </lineage>
</organism>
<dbReference type="SUPFAM" id="SSF158452">
    <property type="entry name" value="YqcC-like"/>
    <property type="match status" value="1"/>
</dbReference>
<accession>A0ABZ0QA80</accession>
<dbReference type="Proteomes" id="UP001304071">
    <property type="component" value="Chromosome 1"/>
</dbReference>
<gene>
    <name evidence="2" type="ORF">R8Z52_14750</name>
</gene>
<dbReference type="PANTHER" id="PTHR39586">
    <property type="entry name" value="CYTOPLASMIC PROTEIN-RELATED"/>
    <property type="match status" value="1"/>
</dbReference>
<name>A0ABZ0QA80_9VIBR</name>
<reference evidence="2 3" key="1">
    <citation type="submission" date="2023-11" db="EMBL/GenBank/DDBJ databases">
        <title>Plant-associative lifestyle of Vibrio porteresiae and its evolutionary dynamics.</title>
        <authorList>
            <person name="Rameshkumar N."/>
            <person name="Kirti K."/>
        </authorList>
    </citation>
    <scope>NUCLEOTIDE SEQUENCE [LARGE SCALE GENOMIC DNA]</scope>
    <source>
        <strain evidence="2 3">MSSRF30</strain>
    </source>
</reference>
<dbReference type="EMBL" id="CP138203">
    <property type="protein sequence ID" value="WPC73358.1"/>
    <property type="molecule type" value="Genomic_DNA"/>
</dbReference>
<dbReference type="InterPro" id="IPR036814">
    <property type="entry name" value="YqcC-like_sf"/>
</dbReference>
<dbReference type="PIRSF" id="PIRSF006257">
    <property type="entry name" value="UCP006257"/>
    <property type="match status" value="1"/>
</dbReference>
<dbReference type="InterPro" id="IPR023376">
    <property type="entry name" value="YqcC-like_dom"/>
</dbReference>
<feature type="domain" description="YqcC-like" evidence="1">
    <location>
        <begin position="8"/>
        <end position="101"/>
    </location>
</feature>
<dbReference type="RefSeq" id="WP_261893198.1">
    <property type="nucleotide sequence ID" value="NZ_AP024895.1"/>
</dbReference>
<evidence type="ECO:0000313" key="3">
    <source>
        <dbReference type="Proteomes" id="UP001304071"/>
    </source>
</evidence>
<keyword evidence="3" id="KW-1185">Reference proteome</keyword>
<dbReference type="InterPro" id="IPR007384">
    <property type="entry name" value="UCP006257"/>
</dbReference>
<sequence>MTTSFNELEHALNELEYELQRLGVWQSFAPSDEALASSEPFALDTLEPHEWLQWIFIPKLSELLATEWVPTGFALTPYFEQAWVDQPEFRAVIRVIRTIDEASHLC</sequence>
<evidence type="ECO:0000259" key="1">
    <source>
        <dbReference type="Pfam" id="PF04287"/>
    </source>
</evidence>
<dbReference type="PANTHER" id="PTHR39586:SF1">
    <property type="entry name" value="CYTOPLASMIC PROTEIN"/>
    <property type="match status" value="1"/>
</dbReference>
<protein>
    <submittedName>
        <fullName evidence="2">YqcC family protein</fullName>
    </submittedName>
</protein>
<dbReference type="Pfam" id="PF04287">
    <property type="entry name" value="DUF446"/>
    <property type="match status" value="1"/>
</dbReference>
<dbReference type="Gene3D" id="1.20.1440.40">
    <property type="entry name" value="YqcC-like"/>
    <property type="match status" value="1"/>
</dbReference>